<dbReference type="Proteomes" id="UP000002899">
    <property type="component" value="Chromosome II"/>
</dbReference>
<keyword evidence="4" id="KW-0963">Cytoplasm</keyword>
<evidence type="ECO:0000256" key="8">
    <source>
        <dbReference type="ARBA" id="ARBA00023242"/>
    </source>
</evidence>
<dbReference type="SUPFAM" id="SSF53335">
    <property type="entry name" value="S-adenosyl-L-methionine-dependent methyltransferases"/>
    <property type="match status" value="1"/>
</dbReference>
<name>A0A1R4AAA3_BABMR</name>
<gene>
    <name evidence="10" type="ORF">BMR1_02g01752</name>
</gene>
<evidence type="ECO:0000256" key="4">
    <source>
        <dbReference type="ARBA" id="ARBA00022490"/>
    </source>
</evidence>
<keyword evidence="5 10" id="KW-0489">Methyltransferase</keyword>
<keyword evidence="6 10" id="KW-0808">Transferase</keyword>
<evidence type="ECO:0000313" key="10">
    <source>
        <dbReference type="EMBL" id="SJK85939.1"/>
    </source>
</evidence>
<dbReference type="PANTHER" id="PTHR14614:SF39">
    <property type="entry name" value="HISTIDINE PROTEIN METHYLTRANSFERASE 1 HOMOLOG"/>
    <property type="match status" value="1"/>
</dbReference>
<dbReference type="VEuPathDB" id="PiroplasmaDB:BMR1_02g01752"/>
<dbReference type="Gene3D" id="3.40.50.150">
    <property type="entry name" value="Vaccinia Virus protein VP39"/>
    <property type="match status" value="1"/>
</dbReference>
<comment type="similarity">
    <text evidence="9">Belongs to the methyltransferase superfamily. METTL18 family.</text>
</comment>
<dbReference type="EC" id="2.1.1.85" evidence="3"/>
<evidence type="ECO:0000256" key="2">
    <source>
        <dbReference type="ARBA" id="ARBA00004496"/>
    </source>
</evidence>
<reference evidence="10 11" key="2">
    <citation type="journal article" date="2013" name="PLoS ONE">
        <title>Whole genome mapping and re-organization of the nuclear and mitochondrial genomes of Babesia microti isolates.</title>
        <authorList>
            <person name="Cornillot E."/>
            <person name="Dassouli A."/>
            <person name="Garg A."/>
            <person name="Pachikara N."/>
            <person name="Randazzo S."/>
            <person name="Depoix D."/>
            <person name="Carcy B."/>
            <person name="Delbecq S."/>
            <person name="Frutos R."/>
            <person name="Silva J.C."/>
            <person name="Sutton R."/>
            <person name="Krause P.J."/>
            <person name="Mamoun C.B."/>
        </authorList>
    </citation>
    <scope>NUCLEOTIDE SEQUENCE [LARGE SCALE GENOMIC DNA]</scope>
    <source>
        <strain evidence="10 11">RI</strain>
    </source>
</reference>
<keyword evidence="8" id="KW-0539">Nucleus</keyword>
<dbReference type="OrthoDB" id="1723750at2759"/>
<dbReference type="GO" id="GO:0032259">
    <property type="term" value="P:methylation"/>
    <property type="evidence" value="ECO:0007669"/>
    <property type="project" value="UniProtKB-KW"/>
</dbReference>
<evidence type="ECO:0000256" key="5">
    <source>
        <dbReference type="ARBA" id="ARBA00022603"/>
    </source>
</evidence>
<proteinExistence type="inferred from homology"/>
<dbReference type="GO" id="GO:0005737">
    <property type="term" value="C:cytoplasm"/>
    <property type="evidence" value="ECO:0007669"/>
    <property type="project" value="UniProtKB-SubCell"/>
</dbReference>
<dbReference type="InterPro" id="IPR019410">
    <property type="entry name" value="Methyltransf_16"/>
</dbReference>
<keyword evidence="7" id="KW-0949">S-adenosyl-L-methionine</keyword>
<dbReference type="KEGG" id="bmic:BMR1_02g01752"/>
<dbReference type="PANTHER" id="PTHR14614">
    <property type="entry name" value="HEPATOCELLULAR CARCINOMA-ASSOCIATED ANTIGEN"/>
    <property type="match status" value="1"/>
</dbReference>
<comment type="subcellular location">
    <subcellularLocation>
        <location evidence="2">Cytoplasm</location>
    </subcellularLocation>
    <subcellularLocation>
        <location evidence="1">Nucleus</location>
    </subcellularLocation>
</comment>
<evidence type="ECO:0000256" key="3">
    <source>
        <dbReference type="ARBA" id="ARBA00012533"/>
    </source>
</evidence>
<dbReference type="InterPro" id="IPR029063">
    <property type="entry name" value="SAM-dependent_MTases_sf"/>
</dbReference>
<dbReference type="GO" id="GO:0005634">
    <property type="term" value="C:nucleus"/>
    <property type="evidence" value="ECO:0007669"/>
    <property type="project" value="UniProtKB-SubCell"/>
</dbReference>
<sequence>MNVTLDLYKLLRNAYLCDLDTDNVQYKRLLEHSIHSISFNTQLMLNQSNSDILYVESSEEDSQILVKNGVYEGGFAIWESNWHFLKFLQSHLASNSTKGKVLDLGCGCGFVGLLAFLKGYEVCFQDMNQEVLERSVLSNFILNYWFTCIKESNDLTNFSPEKLVNLDPITLVNIIGSDLNDSILTTDVLLDKMIKSKWFGNLCDKGPQNCISLTCSTWDKLIRNPKNGLVFDYILSSETLYRTQEYSNIVDILEKYLSATGIAYFATKRFYFGIGGGSFEFIDHVQNRPNTLKAGITESINNKHSCNVIDIIKVYKHNNSQLN</sequence>
<organism evidence="10 11">
    <name type="scientific">Babesia microti (strain RI)</name>
    <dbReference type="NCBI Taxonomy" id="1133968"/>
    <lineage>
        <taxon>Eukaryota</taxon>
        <taxon>Sar</taxon>
        <taxon>Alveolata</taxon>
        <taxon>Apicomplexa</taxon>
        <taxon>Aconoidasida</taxon>
        <taxon>Piroplasmida</taxon>
        <taxon>Babesiidae</taxon>
        <taxon>Babesia</taxon>
    </lineage>
</organism>
<evidence type="ECO:0000313" key="11">
    <source>
        <dbReference type="Proteomes" id="UP000002899"/>
    </source>
</evidence>
<reference evidence="10 11" key="1">
    <citation type="journal article" date="2012" name="Nucleic Acids Res.">
        <title>Sequencing of the smallest Apicomplexan genome from the human pathogen Babesia microti.</title>
        <authorList>
            <person name="Cornillot E."/>
            <person name="Hadj-Kaddour K."/>
            <person name="Dassouli A."/>
            <person name="Noel B."/>
            <person name="Ranwez V."/>
            <person name="Vacherie B."/>
            <person name="Augagneur Y."/>
            <person name="Bres V."/>
            <person name="Duclos A."/>
            <person name="Randazzo S."/>
            <person name="Carcy B."/>
            <person name="Debierre-Grockiego F."/>
            <person name="Delbecq S."/>
            <person name="Moubri-Menage K."/>
            <person name="Shams-Eldin H."/>
            <person name="Usmani-Brown S."/>
            <person name="Bringaud F."/>
            <person name="Wincker P."/>
            <person name="Vivares C.P."/>
            <person name="Schwarz R.T."/>
            <person name="Schetters T.P."/>
            <person name="Krause P.J."/>
            <person name="Gorenflot A."/>
            <person name="Berry V."/>
            <person name="Barbe V."/>
            <person name="Ben Mamoun C."/>
        </authorList>
    </citation>
    <scope>NUCLEOTIDE SEQUENCE [LARGE SCALE GENOMIC DNA]</scope>
    <source>
        <strain evidence="10 11">RI</strain>
    </source>
</reference>
<accession>A0A1R4AAA3</accession>
<dbReference type="GeneID" id="33043649"/>
<keyword evidence="11" id="KW-1185">Reference proteome</keyword>
<reference evidence="10 11" key="3">
    <citation type="journal article" date="2016" name="Sci. Rep.">
        <title>Genome-wide diversity and gene expression profiling of Babesia microti isolates identify polymorphic genes that mediate host-pathogen interactions.</title>
        <authorList>
            <person name="Silva J.C."/>
            <person name="Cornillot E."/>
            <person name="McCracken C."/>
            <person name="Usmani-Brown S."/>
            <person name="Dwivedi A."/>
            <person name="Ifeonu O.O."/>
            <person name="Crabtree J."/>
            <person name="Gotia H.T."/>
            <person name="Virji A.Z."/>
            <person name="Reynes C."/>
            <person name="Colinge J."/>
            <person name="Kumar V."/>
            <person name="Lawres L."/>
            <person name="Pazzi J.E."/>
            <person name="Pablo J.V."/>
            <person name="Hung C."/>
            <person name="Brancato J."/>
            <person name="Kumari P."/>
            <person name="Orvis J."/>
            <person name="Tretina K."/>
            <person name="Chibucos M."/>
            <person name="Ott S."/>
            <person name="Sadzewicz L."/>
            <person name="Sengamalay N."/>
            <person name="Shetty A.C."/>
            <person name="Su Q."/>
            <person name="Tallon L."/>
            <person name="Fraser C.M."/>
            <person name="Frutos R."/>
            <person name="Molina D.M."/>
            <person name="Krause P.J."/>
            <person name="Ben Mamoun C."/>
        </authorList>
    </citation>
    <scope>NUCLEOTIDE SEQUENCE [LARGE SCALE GENOMIC DNA]</scope>
    <source>
        <strain evidence="10 11">RI</strain>
    </source>
</reference>
<protein>
    <recommendedName>
        <fullName evidence="3">protein-histidine N-methyltransferase</fullName>
        <ecNumber evidence="3">2.1.1.85</ecNumber>
    </recommendedName>
</protein>
<dbReference type="GO" id="GO:0018064">
    <property type="term" value="F:protein-L-histidine N-tele-methyltransferase activity"/>
    <property type="evidence" value="ECO:0007669"/>
    <property type="project" value="UniProtKB-EC"/>
</dbReference>
<evidence type="ECO:0000256" key="1">
    <source>
        <dbReference type="ARBA" id="ARBA00004123"/>
    </source>
</evidence>
<dbReference type="AlphaFoldDB" id="A0A1R4AAA3"/>
<dbReference type="EMBL" id="FO082872">
    <property type="protein sequence ID" value="SJK85939.1"/>
    <property type="molecule type" value="Genomic_DNA"/>
</dbReference>
<dbReference type="Pfam" id="PF10294">
    <property type="entry name" value="Methyltransf_16"/>
    <property type="match status" value="1"/>
</dbReference>
<evidence type="ECO:0000256" key="7">
    <source>
        <dbReference type="ARBA" id="ARBA00022691"/>
    </source>
</evidence>
<evidence type="ECO:0000256" key="9">
    <source>
        <dbReference type="ARBA" id="ARBA00038126"/>
    </source>
</evidence>
<evidence type="ECO:0000256" key="6">
    <source>
        <dbReference type="ARBA" id="ARBA00022679"/>
    </source>
</evidence>
<dbReference type="RefSeq" id="XP_021338146.1">
    <property type="nucleotide sequence ID" value="XM_021481511.1"/>
</dbReference>